<reference evidence="2 3" key="1">
    <citation type="submission" date="2018-03" db="EMBL/GenBank/DDBJ databases">
        <title>The ancient ancestry and fast evolution of plastids.</title>
        <authorList>
            <person name="Moore K.R."/>
            <person name="Magnabosco C."/>
            <person name="Momper L."/>
            <person name="Gold D.A."/>
            <person name="Bosak T."/>
            <person name="Fournier G.P."/>
        </authorList>
    </citation>
    <scope>NUCLEOTIDE SEQUENCE [LARGE SCALE GENOMIC DNA]</scope>
    <source>
        <strain evidence="2 3">CCALA 037</strain>
    </source>
</reference>
<dbReference type="GO" id="GO:0003677">
    <property type="term" value="F:DNA binding"/>
    <property type="evidence" value="ECO:0007669"/>
    <property type="project" value="InterPro"/>
</dbReference>
<dbReference type="EMBL" id="PVWO01000004">
    <property type="protein sequence ID" value="PSB59536.1"/>
    <property type="molecule type" value="Genomic_DNA"/>
</dbReference>
<dbReference type="SUPFAM" id="SSF143422">
    <property type="entry name" value="Transposase IS200-like"/>
    <property type="match status" value="1"/>
</dbReference>
<name>A0A2T1GNS3_9CYAN</name>
<dbReference type="GO" id="GO:0006313">
    <property type="term" value="P:DNA transposition"/>
    <property type="evidence" value="ECO:0007669"/>
    <property type="project" value="InterPro"/>
</dbReference>
<feature type="domain" description="Transposase IS200-like" evidence="1">
    <location>
        <begin position="12"/>
        <end position="132"/>
    </location>
</feature>
<organism evidence="2 3">
    <name type="scientific">Chamaesiphon polymorphus CCALA 037</name>
    <dbReference type="NCBI Taxonomy" id="2107692"/>
    <lineage>
        <taxon>Bacteria</taxon>
        <taxon>Bacillati</taxon>
        <taxon>Cyanobacteriota</taxon>
        <taxon>Cyanophyceae</taxon>
        <taxon>Gomontiellales</taxon>
        <taxon>Chamaesiphonaceae</taxon>
        <taxon>Chamaesiphon</taxon>
    </lineage>
</organism>
<dbReference type="SMART" id="SM01321">
    <property type="entry name" value="Y1_Tnp"/>
    <property type="match status" value="1"/>
</dbReference>
<keyword evidence="3" id="KW-1185">Reference proteome</keyword>
<sequence length="136" mass="16213">MKNDYVSSGRSVSDMKAHLVLTTKYRRKAFTGEMLKRLQEILFDLCQKWDCKLIEFNGEEDHIHLLFQYYPQMELPKFVNNIKSVSSRRIRSEFSEHVNNFYWKDVLWNESYFIASCGGVTVSVLRQYIEQQNTPE</sequence>
<dbReference type="Proteomes" id="UP000238937">
    <property type="component" value="Unassembled WGS sequence"/>
</dbReference>
<evidence type="ECO:0000313" key="2">
    <source>
        <dbReference type="EMBL" id="PSB59536.1"/>
    </source>
</evidence>
<gene>
    <name evidence="2" type="ORF">C7B77_00655</name>
</gene>
<dbReference type="RefSeq" id="WP_106299391.1">
    <property type="nucleotide sequence ID" value="NZ_PVWO01000004.1"/>
</dbReference>
<dbReference type="PANTHER" id="PTHR33360">
    <property type="entry name" value="TRANSPOSASE FOR INSERTION SEQUENCE ELEMENT IS200"/>
    <property type="match status" value="1"/>
</dbReference>
<evidence type="ECO:0000259" key="1">
    <source>
        <dbReference type="SMART" id="SM01321"/>
    </source>
</evidence>
<dbReference type="OrthoDB" id="9793729at2"/>
<dbReference type="AlphaFoldDB" id="A0A2T1GNS3"/>
<comment type="caution">
    <text evidence="2">The sequence shown here is derived from an EMBL/GenBank/DDBJ whole genome shotgun (WGS) entry which is preliminary data.</text>
</comment>
<protein>
    <submittedName>
        <fullName evidence="2">IS200/IS605 family transposase</fullName>
    </submittedName>
</protein>
<dbReference type="InterPro" id="IPR002686">
    <property type="entry name" value="Transposase_17"/>
</dbReference>
<dbReference type="InterPro" id="IPR036515">
    <property type="entry name" value="Transposase_17_sf"/>
</dbReference>
<dbReference type="NCBIfam" id="NF033573">
    <property type="entry name" value="transpos_IS200"/>
    <property type="match status" value="1"/>
</dbReference>
<accession>A0A2T1GNS3</accession>
<dbReference type="Gene3D" id="3.30.70.1290">
    <property type="entry name" value="Transposase IS200-like"/>
    <property type="match status" value="1"/>
</dbReference>
<proteinExistence type="predicted"/>
<dbReference type="GO" id="GO:0004803">
    <property type="term" value="F:transposase activity"/>
    <property type="evidence" value="ECO:0007669"/>
    <property type="project" value="InterPro"/>
</dbReference>
<dbReference type="Pfam" id="PF01797">
    <property type="entry name" value="Y1_Tnp"/>
    <property type="match status" value="1"/>
</dbReference>
<evidence type="ECO:0000313" key="3">
    <source>
        <dbReference type="Proteomes" id="UP000238937"/>
    </source>
</evidence>
<dbReference type="PANTHER" id="PTHR33360:SF2">
    <property type="entry name" value="TRANSPOSASE FOR INSERTION SEQUENCE ELEMENT IS200"/>
    <property type="match status" value="1"/>
</dbReference>